<protein>
    <submittedName>
        <fullName evidence="1">Cytidine deaminase</fullName>
        <ecNumber evidence="1">3.5.4.5</ecNumber>
    </submittedName>
</protein>
<dbReference type="EMBL" id="RAVZ01000787">
    <property type="protein sequence ID" value="RKG64199.1"/>
    <property type="molecule type" value="Genomic_DNA"/>
</dbReference>
<dbReference type="GO" id="GO:0004126">
    <property type="term" value="F:cytidine deaminase activity"/>
    <property type="evidence" value="ECO:0007669"/>
    <property type="project" value="UniProtKB-EC"/>
</dbReference>
<sequence>MADEIPWERLFEEALRVRQRAHVPYSR</sequence>
<dbReference type="Proteomes" id="UP000268094">
    <property type="component" value="Unassembled WGS sequence"/>
</dbReference>
<keyword evidence="2" id="KW-1185">Reference proteome</keyword>
<evidence type="ECO:0000313" key="2">
    <source>
        <dbReference type="Proteomes" id="UP000268094"/>
    </source>
</evidence>
<comment type="caution">
    <text evidence="1">The sequence shown here is derived from an EMBL/GenBank/DDBJ whole genome shotgun (WGS) entry which is preliminary data.</text>
</comment>
<proteinExistence type="predicted"/>
<accession>A0A3A8GZI7</accession>
<evidence type="ECO:0000313" key="1">
    <source>
        <dbReference type="EMBL" id="RKG64199.1"/>
    </source>
</evidence>
<keyword evidence="1" id="KW-0378">Hydrolase</keyword>
<organism evidence="1 2">
    <name type="scientific">Corallococcus terminator</name>
    <dbReference type="NCBI Taxonomy" id="2316733"/>
    <lineage>
        <taxon>Bacteria</taxon>
        <taxon>Pseudomonadati</taxon>
        <taxon>Myxococcota</taxon>
        <taxon>Myxococcia</taxon>
        <taxon>Myxococcales</taxon>
        <taxon>Cystobacterineae</taxon>
        <taxon>Myxococcaceae</taxon>
        <taxon>Corallococcus</taxon>
    </lineage>
</organism>
<gene>
    <name evidence="1" type="ORF">D7V88_42160</name>
</gene>
<dbReference type="AlphaFoldDB" id="A0A3A8GZI7"/>
<feature type="non-terminal residue" evidence="1">
    <location>
        <position position="27"/>
    </location>
</feature>
<name>A0A3A8GZI7_9BACT</name>
<reference evidence="2" key="1">
    <citation type="submission" date="2018-09" db="EMBL/GenBank/DDBJ databases">
        <authorList>
            <person name="Livingstone P.G."/>
            <person name="Whitworth D.E."/>
        </authorList>
    </citation>
    <scope>NUCLEOTIDE SEQUENCE [LARGE SCALE GENOMIC DNA]</scope>
    <source>
        <strain evidence="2">CA054A</strain>
    </source>
</reference>
<dbReference type="EC" id="3.5.4.5" evidence="1"/>